<feature type="transmembrane region" description="Helical" evidence="1">
    <location>
        <begin position="285"/>
        <end position="304"/>
    </location>
</feature>
<gene>
    <name evidence="2" type="ORF">HNQ59_002879</name>
</gene>
<keyword evidence="3" id="KW-1185">Reference proteome</keyword>
<feature type="transmembrane region" description="Helical" evidence="1">
    <location>
        <begin position="102"/>
        <end position="125"/>
    </location>
</feature>
<keyword evidence="1" id="KW-0472">Membrane</keyword>
<dbReference type="EMBL" id="JACHHY010000018">
    <property type="protein sequence ID" value="MBB5019577.1"/>
    <property type="molecule type" value="Genomic_DNA"/>
</dbReference>
<protein>
    <recommendedName>
        <fullName evidence="4">O-antigen ligase domain-containing protein</fullName>
    </recommendedName>
</protein>
<feature type="transmembrane region" description="Helical" evidence="1">
    <location>
        <begin position="165"/>
        <end position="183"/>
    </location>
</feature>
<feature type="transmembrane region" description="Helical" evidence="1">
    <location>
        <begin position="54"/>
        <end position="71"/>
    </location>
</feature>
<proteinExistence type="predicted"/>
<feature type="transmembrane region" description="Helical" evidence="1">
    <location>
        <begin position="251"/>
        <end position="279"/>
    </location>
</feature>
<evidence type="ECO:0000313" key="2">
    <source>
        <dbReference type="EMBL" id="MBB5019577.1"/>
    </source>
</evidence>
<evidence type="ECO:0000313" key="3">
    <source>
        <dbReference type="Proteomes" id="UP000575898"/>
    </source>
</evidence>
<dbReference type="RefSeq" id="WP_221320251.1">
    <property type="nucleotide sequence ID" value="NZ_JACHHY010000018.1"/>
</dbReference>
<organism evidence="2 3">
    <name type="scientific">Chitinivorax tropicus</name>
    <dbReference type="NCBI Taxonomy" id="714531"/>
    <lineage>
        <taxon>Bacteria</taxon>
        <taxon>Pseudomonadati</taxon>
        <taxon>Pseudomonadota</taxon>
        <taxon>Betaproteobacteria</taxon>
        <taxon>Chitinivorax</taxon>
    </lineage>
</organism>
<feature type="transmembrane region" description="Helical" evidence="1">
    <location>
        <begin position="431"/>
        <end position="452"/>
    </location>
</feature>
<comment type="caution">
    <text evidence="2">The sequence shown here is derived from an EMBL/GenBank/DDBJ whole genome shotgun (WGS) entry which is preliminary data.</text>
</comment>
<feature type="transmembrane region" description="Helical" evidence="1">
    <location>
        <begin position="131"/>
        <end position="153"/>
    </location>
</feature>
<feature type="transmembrane region" description="Helical" evidence="1">
    <location>
        <begin position="23"/>
        <end position="42"/>
    </location>
</feature>
<feature type="transmembrane region" description="Helical" evidence="1">
    <location>
        <begin position="77"/>
        <end position="95"/>
    </location>
</feature>
<dbReference type="AlphaFoldDB" id="A0A840MR47"/>
<feature type="transmembrane region" description="Helical" evidence="1">
    <location>
        <begin position="400"/>
        <end position="419"/>
    </location>
</feature>
<keyword evidence="1" id="KW-0812">Transmembrane</keyword>
<evidence type="ECO:0000256" key="1">
    <source>
        <dbReference type="SAM" id="Phobius"/>
    </source>
</evidence>
<dbReference type="Proteomes" id="UP000575898">
    <property type="component" value="Unassembled WGS sequence"/>
</dbReference>
<keyword evidence="1" id="KW-1133">Transmembrane helix</keyword>
<name>A0A840MR47_9PROT</name>
<accession>A0A840MR47</accession>
<evidence type="ECO:0008006" key="4">
    <source>
        <dbReference type="Google" id="ProtNLM"/>
    </source>
</evidence>
<sequence>MALGLISISVVAGLAVVAELLPLLLAAVGGMCFAVWAVYVIFSGSAKQIGSWPFFTIAALVLVLPLGSLVTRLPLQSLIDVLLFAIAPVAIRYLFSATKQLFWVRMSIAFLLLFFALACLSTVFGRSGTYAAVYQTIFNLKLYLMLGAGLAVAWNARSDQVLWRWVRWIWLLFVPFILLQWFAPSIDWALFPLHAERMHDLNPFLANKFPKLPGPFLHASMLATFTALLLGFCLLRLLFVGGQDCWLPIFGYGFVLVASGQRGETFSLLMSLLIVVVYFMRNTRWMIFSIFAIFALLGAGYLIMNFKHTPLYDLAIEWGLAGNIPLKDIQARAAFYKYSFQIASTYFPLGSGLGTFGGVGAQKFDLSMFEQLGFQRYYWYVAREFLVDTYWPNFIAEAGWFGAVFMLFSVMCLWIQSLLGIHGHRDRRVCFYWAMANVSATFILINSLTSPLAADPKYVWICWMFFGLANSLGRQLDLESSNERNKAIMRRKVLKV</sequence>
<feature type="transmembrane region" description="Helical" evidence="1">
    <location>
        <begin position="216"/>
        <end position="239"/>
    </location>
</feature>
<reference evidence="2 3" key="1">
    <citation type="submission" date="2020-08" db="EMBL/GenBank/DDBJ databases">
        <title>Genomic Encyclopedia of Type Strains, Phase IV (KMG-IV): sequencing the most valuable type-strain genomes for metagenomic binning, comparative biology and taxonomic classification.</title>
        <authorList>
            <person name="Goeker M."/>
        </authorList>
    </citation>
    <scope>NUCLEOTIDE SEQUENCE [LARGE SCALE GENOMIC DNA]</scope>
    <source>
        <strain evidence="2 3">DSM 27165</strain>
    </source>
</reference>